<dbReference type="InterPro" id="IPR025736">
    <property type="entry name" value="PucR_C-HTH_dom"/>
</dbReference>
<proteinExistence type="inferred from homology"/>
<reference evidence="4 5" key="1">
    <citation type="journal article" date="2019" name="Int. J. Syst. Evol. Microbiol.">
        <title>The Global Catalogue of Microorganisms (GCM) 10K type strain sequencing project: providing services to taxonomists for standard genome sequencing and annotation.</title>
        <authorList>
            <consortium name="The Broad Institute Genomics Platform"/>
            <consortium name="The Broad Institute Genome Sequencing Center for Infectious Disease"/>
            <person name="Wu L."/>
            <person name="Ma J."/>
        </authorList>
    </citation>
    <scope>NUCLEOTIDE SEQUENCE [LARGE SCALE GENOMIC DNA]</scope>
    <source>
        <strain evidence="4 5">JCM 11896</strain>
    </source>
</reference>
<evidence type="ECO:0000259" key="2">
    <source>
        <dbReference type="Pfam" id="PF13556"/>
    </source>
</evidence>
<sequence length="538" mass="56240">MSGSTVTLGRLLATGLLRGHEVLGGAAGLDRAVRMVVPGGSVHAVEDLAPGSVVVFGPEQLTLDLPGADLALRLAHGAGLAGIIAQRPGAAVPLATRRLADRLAVPLVVLDEIAPAAVAAAFDPYVRAPEIAGLRILGTTAQRFQVPSSDAGRLTRTLAQTLGGPVALVDAESRFVAGEPAVRDLMDRPEVRSHLTAARPAAGTFEVGDGDAVLVQPVQLDPDAPANFWLAARLQTVTGALLEPIRQSMAIAALSYTAYVARTTASLERAGRRRSLLLGELLDQGDAPSSRAVERATALGWRLAGRHTAVQVAVRPGSAVLRPGEPVADLDERLAAHGMPMGLVERPDGWVLWVTTDSSGTAADGPDPAAAAVRDAVREALLSVEADRPGLRLCAGIGGTRDGLAGLRASLEEARRGCLLAGTEDGPATVEHVDGVSMKRMLVGWYSSPALRSVAADVLTPLIEADPHGELVRTLRGYLDRESSATDTAAALGVHRNTVMQRLERIRDLLPVDLDDPDDRIMVHLATRALGVAWDEAD</sequence>
<dbReference type="RefSeq" id="WP_344017619.1">
    <property type="nucleotide sequence ID" value="NZ_BAAAJK010000001.1"/>
</dbReference>
<dbReference type="InterPro" id="IPR042070">
    <property type="entry name" value="PucR_C-HTH_sf"/>
</dbReference>
<comment type="similarity">
    <text evidence="1">Belongs to the CdaR family.</text>
</comment>
<protein>
    <submittedName>
        <fullName evidence="4">Helix-turn-helix domain-containing protein</fullName>
    </submittedName>
</protein>
<dbReference type="PANTHER" id="PTHR33744:SF1">
    <property type="entry name" value="DNA-BINDING TRANSCRIPTIONAL ACTIVATOR ADER"/>
    <property type="match status" value="1"/>
</dbReference>
<name>A0ABN1XFF3_9PSEU</name>
<dbReference type="Gene3D" id="1.10.10.2840">
    <property type="entry name" value="PucR C-terminal helix-turn-helix domain"/>
    <property type="match status" value="1"/>
</dbReference>
<comment type="caution">
    <text evidence="4">The sequence shown here is derived from an EMBL/GenBank/DDBJ whole genome shotgun (WGS) entry which is preliminary data.</text>
</comment>
<dbReference type="InterPro" id="IPR041522">
    <property type="entry name" value="CdaR_GGDEF"/>
</dbReference>
<dbReference type="InterPro" id="IPR051448">
    <property type="entry name" value="CdaR-like_regulators"/>
</dbReference>
<dbReference type="Pfam" id="PF17853">
    <property type="entry name" value="GGDEF_2"/>
    <property type="match status" value="1"/>
</dbReference>
<evidence type="ECO:0000313" key="5">
    <source>
        <dbReference type="Proteomes" id="UP001501414"/>
    </source>
</evidence>
<feature type="domain" description="CdaR GGDEF-like" evidence="3">
    <location>
        <begin position="285"/>
        <end position="416"/>
    </location>
</feature>
<organism evidence="4 5">
    <name type="scientific">Pseudonocardia kongjuensis</name>
    <dbReference type="NCBI Taxonomy" id="102227"/>
    <lineage>
        <taxon>Bacteria</taxon>
        <taxon>Bacillati</taxon>
        <taxon>Actinomycetota</taxon>
        <taxon>Actinomycetes</taxon>
        <taxon>Pseudonocardiales</taxon>
        <taxon>Pseudonocardiaceae</taxon>
        <taxon>Pseudonocardia</taxon>
    </lineage>
</organism>
<accession>A0ABN1XFF3</accession>
<gene>
    <name evidence="4" type="ORF">GCM10009613_02240</name>
</gene>
<dbReference type="EMBL" id="BAAAJK010000001">
    <property type="protein sequence ID" value="GAA1379513.1"/>
    <property type="molecule type" value="Genomic_DNA"/>
</dbReference>
<feature type="domain" description="PucR C-terminal helix-turn-helix" evidence="2">
    <location>
        <begin position="471"/>
        <end position="529"/>
    </location>
</feature>
<evidence type="ECO:0000313" key="4">
    <source>
        <dbReference type="EMBL" id="GAA1379513.1"/>
    </source>
</evidence>
<keyword evidence="5" id="KW-1185">Reference proteome</keyword>
<dbReference type="Pfam" id="PF13556">
    <property type="entry name" value="HTH_30"/>
    <property type="match status" value="1"/>
</dbReference>
<dbReference type="Proteomes" id="UP001501414">
    <property type="component" value="Unassembled WGS sequence"/>
</dbReference>
<evidence type="ECO:0000256" key="1">
    <source>
        <dbReference type="ARBA" id="ARBA00006754"/>
    </source>
</evidence>
<dbReference type="PANTHER" id="PTHR33744">
    <property type="entry name" value="CARBOHYDRATE DIACID REGULATOR"/>
    <property type="match status" value="1"/>
</dbReference>
<evidence type="ECO:0000259" key="3">
    <source>
        <dbReference type="Pfam" id="PF17853"/>
    </source>
</evidence>